<dbReference type="CDD" id="cd15442">
    <property type="entry name" value="7tmB2_GPR97"/>
    <property type="match status" value="1"/>
</dbReference>
<feature type="transmembrane region" description="Helical" evidence="7">
    <location>
        <begin position="396"/>
        <end position="415"/>
    </location>
</feature>
<keyword evidence="2 7" id="KW-0812">Transmembrane</keyword>
<dbReference type="InterPro" id="IPR000203">
    <property type="entry name" value="GPS"/>
</dbReference>
<keyword evidence="5" id="KW-1015">Disulfide bond</keyword>
<dbReference type="Pfam" id="PF01825">
    <property type="entry name" value="GPS"/>
    <property type="match status" value="1"/>
</dbReference>
<dbReference type="FunFam" id="1.20.1070.10:FF:000222">
    <property type="entry name" value="Adhesion G protein-coupled receptor G3"/>
    <property type="match status" value="1"/>
</dbReference>
<evidence type="ECO:0000313" key="10">
    <source>
        <dbReference type="EMBL" id="TFK00293.1"/>
    </source>
</evidence>
<feature type="domain" description="GAIN-B" evidence="8">
    <location>
        <begin position="202"/>
        <end position="353"/>
    </location>
</feature>
<protein>
    <submittedName>
        <fullName evidence="10">Serine/threonine-protein kinase 10-like</fullName>
    </submittedName>
</protein>
<evidence type="ECO:0000256" key="4">
    <source>
        <dbReference type="ARBA" id="ARBA00023136"/>
    </source>
</evidence>
<comment type="subcellular location">
    <subcellularLocation>
        <location evidence="1">Membrane</location>
        <topology evidence="1">Multi-pass membrane protein</topology>
    </subcellularLocation>
</comment>
<proteinExistence type="predicted"/>
<dbReference type="GO" id="GO:0007166">
    <property type="term" value="P:cell surface receptor signaling pathway"/>
    <property type="evidence" value="ECO:0007669"/>
    <property type="project" value="InterPro"/>
</dbReference>
<feature type="region of interest" description="Disordered" evidence="6">
    <location>
        <begin position="1"/>
        <end position="22"/>
    </location>
</feature>
<feature type="compositionally biased region" description="Basic residues" evidence="6">
    <location>
        <begin position="1"/>
        <end position="15"/>
    </location>
</feature>
<organism evidence="10 11">
    <name type="scientific">Platysternon megacephalum</name>
    <name type="common">big-headed turtle</name>
    <dbReference type="NCBI Taxonomy" id="55544"/>
    <lineage>
        <taxon>Eukaryota</taxon>
        <taxon>Metazoa</taxon>
        <taxon>Chordata</taxon>
        <taxon>Craniata</taxon>
        <taxon>Vertebrata</taxon>
        <taxon>Euteleostomi</taxon>
        <taxon>Archelosauria</taxon>
        <taxon>Testudinata</taxon>
        <taxon>Testudines</taxon>
        <taxon>Cryptodira</taxon>
        <taxon>Durocryptodira</taxon>
        <taxon>Testudinoidea</taxon>
        <taxon>Platysternidae</taxon>
        <taxon>Platysternon</taxon>
    </lineage>
</organism>
<keyword evidence="10" id="KW-0418">Kinase</keyword>
<evidence type="ECO:0000256" key="7">
    <source>
        <dbReference type="SAM" id="Phobius"/>
    </source>
</evidence>
<evidence type="ECO:0000259" key="9">
    <source>
        <dbReference type="PROSITE" id="PS50261"/>
    </source>
</evidence>
<evidence type="ECO:0000256" key="3">
    <source>
        <dbReference type="ARBA" id="ARBA00022989"/>
    </source>
</evidence>
<keyword evidence="4 7" id="KW-0472">Membrane</keyword>
<dbReference type="Gene3D" id="2.60.220.50">
    <property type="match status" value="1"/>
</dbReference>
<dbReference type="OrthoDB" id="6134459at2759"/>
<feature type="transmembrane region" description="Helical" evidence="7">
    <location>
        <begin position="595"/>
        <end position="619"/>
    </location>
</feature>
<sequence>MKARQRAAKAHRSHPASRCSPVRCPAAAPLSPRNSIGGGALFGSSLAQSFQAVTAPWTLFVAHFPLFPVTLGFQIAPCMLPDSQRVSGLRGDLGTPPPLCLPPSALQQESRGDSGASCCDIGLTNGGLPMESARKITSISPSCDQLKQEDNAFCKCVKDEIHSFWPAFEEYLIREDVNEGVIDINRAKARVQNVSTSIAHDLIFTLTPNEVPKELDTSVMGTMSNIKLPRGLFQSIHNETDYVKVAVLVLDVGEVGLYKDPDQTGTMLDNVMVSVKVGGRQIAGLSDCVELTFSHGRLPQNVSGQCVFWDTKKGKRGGWNTSGCLTTPRDRETICCCDHLTFFTLLMSPSLDNGTAQTLLTIANVGCGISMFFSALTIGLYFALRFAYKKFKSNDTAKIHVNLTSSLLLLNLAYLLNRWIFSLGHLGLCKGIGGFTHYCLLCCFTWMAIEAFQLYLLVIKVTNIYLRHYMVKLCLVGWGFPALVVTITGSMNSYGKYTIMDMANRPTVALCWIDSAHLVVHYVTNCSYFGLILLFNTLVLVVVAWKLFSLQRTTAGKEEKIEAWKGGLTVLGLSCLLGATWGLAFFTYGTMSVPAVYLFTVLNSLQGLFIFIWFTVLYYPKKDAATSSSGSGKNVKVTSHS</sequence>
<dbReference type="PROSITE" id="PS50221">
    <property type="entry name" value="GAIN_B"/>
    <property type="match status" value="1"/>
</dbReference>
<evidence type="ECO:0000256" key="6">
    <source>
        <dbReference type="SAM" id="MobiDB-lite"/>
    </source>
</evidence>
<dbReference type="InterPro" id="IPR000832">
    <property type="entry name" value="GPCR_2_secretin-like"/>
</dbReference>
<reference evidence="10 11" key="1">
    <citation type="submission" date="2019-04" db="EMBL/GenBank/DDBJ databases">
        <title>Draft genome of the big-headed turtle Platysternon megacephalum.</title>
        <authorList>
            <person name="Gong S."/>
        </authorList>
    </citation>
    <scope>NUCLEOTIDE SEQUENCE [LARGE SCALE GENOMIC DNA]</scope>
    <source>
        <strain evidence="10">DO16091913</strain>
        <tissue evidence="10">Muscle</tissue>
    </source>
</reference>
<feature type="transmembrane region" description="Helical" evidence="7">
    <location>
        <begin position="435"/>
        <end position="457"/>
    </location>
</feature>
<dbReference type="AlphaFoldDB" id="A0A4D9DYZ8"/>
<reference evidence="10 11" key="2">
    <citation type="submission" date="2019-04" db="EMBL/GenBank/DDBJ databases">
        <title>The genome sequence of big-headed turtle.</title>
        <authorList>
            <person name="Gong S."/>
        </authorList>
    </citation>
    <scope>NUCLEOTIDE SEQUENCE [LARGE SCALE GENOMIC DNA]</scope>
    <source>
        <strain evidence="10">DO16091913</strain>
        <tissue evidence="10">Muscle</tissue>
    </source>
</reference>
<dbReference type="GO" id="GO:0007189">
    <property type="term" value="P:adenylate cyclase-activating G protein-coupled receptor signaling pathway"/>
    <property type="evidence" value="ECO:0007669"/>
    <property type="project" value="TreeGrafter"/>
</dbReference>
<dbReference type="InterPro" id="IPR017981">
    <property type="entry name" value="GPCR_2-like_7TM"/>
</dbReference>
<dbReference type="GO" id="GO:0004930">
    <property type="term" value="F:G protein-coupled receptor activity"/>
    <property type="evidence" value="ECO:0007669"/>
    <property type="project" value="InterPro"/>
</dbReference>
<dbReference type="PROSITE" id="PS50261">
    <property type="entry name" value="G_PROTEIN_RECEP_F2_4"/>
    <property type="match status" value="1"/>
</dbReference>
<keyword evidence="10" id="KW-0808">Transferase</keyword>
<dbReference type="STRING" id="55544.A0A4D9DYZ8"/>
<evidence type="ECO:0000256" key="2">
    <source>
        <dbReference type="ARBA" id="ARBA00022692"/>
    </source>
</evidence>
<evidence type="ECO:0000313" key="11">
    <source>
        <dbReference type="Proteomes" id="UP000297703"/>
    </source>
</evidence>
<gene>
    <name evidence="10" type="ORF">DR999_PMT17624</name>
</gene>
<accession>A0A4D9DYZ8</accession>
<feature type="transmembrane region" description="Helical" evidence="7">
    <location>
        <begin position="568"/>
        <end position="589"/>
    </location>
</feature>
<keyword evidence="3 7" id="KW-1133">Transmembrane helix</keyword>
<evidence type="ECO:0000256" key="5">
    <source>
        <dbReference type="ARBA" id="ARBA00023157"/>
    </source>
</evidence>
<evidence type="ECO:0000256" key="1">
    <source>
        <dbReference type="ARBA" id="ARBA00004141"/>
    </source>
</evidence>
<dbReference type="InterPro" id="IPR046338">
    <property type="entry name" value="GAIN_dom_sf"/>
</dbReference>
<comment type="caution">
    <text evidence="10">The sequence shown here is derived from an EMBL/GenBank/DDBJ whole genome shotgun (WGS) entry which is preliminary data.</text>
</comment>
<feature type="transmembrane region" description="Helical" evidence="7">
    <location>
        <begin position="469"/>
        <end position="491"/>
    </location>
</feature>
<dbReference type="Pfam" id="PF00002">
    <property type="entry name" value="7tm_2"/>
    <property type="match status" value="1"/>
</dbReference>
<dbReference type="InterPro" id="IPR057244">
    <property type="entry name" value="GAIN_B"/>
</dbReference>
<feature type="transmembrane region" description="Helical" evidence="7">
    <location>
        <begin position="359"/>
        <end position="384"/>
    </location>
</feature>
<dbReference type="PANTHER" id="PTHR12011:SF285">
    <property type="entry name" value="ADHESION G PROTEIN-COUPLED RECEPTOR G3"/>
    <property type="match status" value="1"/>
</dbReference>
<dbReference type="GO" id="GO:0016301">
    <property type="term" value="F:kinase activity"/>
    <property type="evidence" value="ECO:0007669"/>
    <property type="project" value="UniProtKB-KW"/>
</dbReference>
<dbReference type="EMBL" id="QXTE01000275">
    <property type="protein sequence ID" value="TFK00293.1"/>
    <property type="molecule type" value="Genomic_DNA"/>
</dbReference>
<evidence type="ECO:0000259" key="8">
    <source>
        <dbReference type="PROSITE" id="PS50221"/>
    </source>
</evidence>
<feature type="transmembrane region" description="Helical" evidence="7">
    <location>
        <begin position="528"/>
        <end position="548"/>
    </location>
</feature>
<dbReference type="Proteomes" id="UP000297703">
    <property type="component" value="Unassembled WGS sequence"/>
</dbReference>
<feature type="domain" description="G-protein coupled receptors family 2 profile 2" evidence="9">
    <location>
        <begin position="359"/>
        <end position="618"/>
    </location>
</feature>
<dbReference type="GO" id="GO:0005886">
    <property type="term" value="C:plasma membrane"/>
    <property type="evidence" value="ECO:0007669"/>
    <property type="project" value="TreeGrafter"/>
</dbReference>
<name>A0A4D9DYZ8_9SAUR</name>
<dbReference type="PANTHER" id="PTHR12011">
    <property type="entry name" value="ADHESION G-PROTEIN COUPLED RECEPTOR"/>
    <property type="match status" value="1"/>
</dbReference>
<dbReference type="PRINTS" id="PR00249">
    <property type="entry name" value="GPCRSECRETIN"/>
</dbReference>
<dbReference type="SMART" id="SM00303">
    <property type="entry name" value="GPS"/>
    <property type="match status" value="1"/>
</dbReference>
<keyword evidence="11" id="KW-1185">Reference proteome</keyword>
<dbReference type="Gene3D" id="1.20.1070.10">
    <property type="entry name" value="Rhodopsin 7-helix transmembrane proteins"/>
    <property type="match status" value="1"/>
</dbReference>